<keyword evidence="4" id="KW-1185">Reference proteome</keyword>
<keyword evidence="1" id="KW-0175">Coiled coil</keyword>
<evidence type="ECO:0000313" key="3">
    <source>
        <dbReference type="EMBL" id="KAF9460932.1"/>
    </source>
</evidence>
<reference evidence="3" key="1">
    <citation type="submission" date="2020-11" db="EMBL/GenBank/DDBJ databases">
        <authorList>
            <consortium name="DOE Joint Genome Institute"/>
            <person name="Ahrendt S."/>
            <person name="Riley R."/>
            <person name="Andreopoulos W."/>
            <person name="Labutti K."/>
            <person name="Pangilinan J."/>
            <person name="Ruiz-Duenas F.J."/>
            <person name="Barrasa J.M."/>
            <person name="Sanchez-Garcia M."/>
            <person name="Camarero S."/>
            <person name="Miyauchi S."/>
            <person name="Serrano A."/>
            <person name="Linde D."/>
            <person name="Babiker R."/>
            <person name="Drula E."/>
            <person name="Ayuso-Fernandez I."/>
            <person name="Pacheco R."/>
            <person name="Padilla G."/>
            <person name="Ferreira P."/>
            <person name="Barriuso J."/>
            <person name="Kellner H."/>
            <person name="Castanera R."/>
            <person name="Alfaro M."/>
            <person name="Ramirez L."/>
            <person name="Pisabarro A.G."/>
            <person name="Kuo A."/>
            <person name="Tritt A."/>
            <person name="Lipzen A."/>
            <person name="He G."/>
            <person name="Yan M."/>
            <person name="Ng V."/>
            <person name="Cullen D."/>
            <person name="Martin F."/>
            <person name="Rosso M.-N."/>
            <person name="Henrissat B."/>
            <person name="Hibbett D."/>
            <person name="Martinez A.T."/>
            <person name="Grigoriev I.V."/>
        </authorList>
    </citation>
    <scope>NUCLEOTIDE SEQUENCE</scope>
    <source>
        <strain evidence="3">CBS 247.69</strain>
    </source>
</reference>
<accession>A0A9P5Y288</accession>
<feature type="coiled-coil region" evidence="1">
    <location>
        <begin position="53"/>
        <end position="80"/>
    </location>
</feature>
<evidence type="ECO:0000256" key="2">
    <source>
        <dbReference type="SAM" id="MobiDB-lite"/>
    </source>
</evidence>
<evidence type="ECO:0000256" key="1">
    <source>
        <dbReference type="SAM" id="Coils"/>
    </source>
</evidence>
<organism evidence="3 4">
    <name type="scientific">Collybia nuda</name>
    <dbReference type="NCBI Taxonomy" id="64659"/>
    <lineage>
        <taxon>Eukaryota</taxon>
        <taxon>Fungi</taxon>
        <taxon>Dikarya</taxon>
        <taxon>Basidiomycota</taxon>
        <taxon>Agaricomycotina</taxon>
        <taxon>Agaricomycetes</taxon>
        <taxon>Agaricomycetidae</taxon>
        <taxon>Agaricales</taxon>
        <taxon>Tricholomatineae</taxon>
        <taxon>Clitocybaceae</taxon>
        <taxon>Collybia</taxon>
    </lineage>
</organism>
<evidence type="ECO:0000313" key="4">
    <source>
        <dbReference type="Proteomes" id="UP000807353"/>
    </source>
</evidence>
<gene>
    <name evidence="3" type="ORF">BDZ94DRAFT_1374324</name>
</gene>
<protein>
    <submittedName>
        <fullName evidence="3">Uncharacterized protein</fullName>
    </submittedName>
</protein>
<sequence>MSDPFTTQTPPNHPTSNYVLSSGQPSSTVYNDDSPTMLCVQPLTNGAKLAGKLAAVDLKLLQLEKRIQALEDENGMLRCELSTLPLTIQGDIERRVLRAEISMISNLQTLEGNLRTKRKRGDDDEEGEGDSDEETMVLKQEITSMELSNGATHDNSLLELIRSAFQLLMGCPNLLAKSLPFWPEAPDDWPMTADNKHRLTRFQFDQPATHQDNAASLERVLEFLQAHGAKYNPSAAPALRVISPKDLRD</sequence>
<feature type="region of interest" description="Disordered" evidence="2">
    <location>
        <begin position="115"/>
        <end position="134"/>
    </location>
</feature>
<feature type="compositionally biased region" description="Acidic residues" evidence="2">
    <location>
        <begin position="123"/>
        <end position="134"/>
    </location>
</feature>
<name>A0A9P5Y288_9AGAR</name>
<dbReference type="Proteomes" id="UP000807353">
    <property type="component" value="Unassembled WGS sequence"/>
</dbReference>
<proteinExistence type="predicted"/>
<dbReference type="AlphaFoldDB" id="A0A9P5Y288"/>
<comment type="caution">
    <text evidence="3">The sequence shown here is derived from an EMBL/GenBank/DDBJ whole genome shotgun (WGS) entry which is preliminary data.</text>
</comment>
<feature type="region of interest" description="Disordered" evidence="2">
    <location>
        <begin position="1"/>
        <end position="27"/>
    </location>
</feature>
<dbReference type="EMBL" id="MU150291">
    <property type="protein sequence ID" value="KAF9460932.1"/>
    <property type="molecule type" value="Genomic_DNA"/>
</dbReference>